<name>A0A2N7WJ75_9BURK</name>
<reference evidence="3 4" key="1">
    <citation type="submission" date="2018-01" db="EMBL/GenBank/DDBJ databases">
        <title>Whole genome analyses suggest that Burkholderia sensu lato contains two further novel genera in the rhizoxinica-symbiotica group Mycetohabitans gen. nov., and Trinickia gen. nov.: implications for the evolution of diazotrophy and nodulation in the Burkholderiaceae.</title>
        <authorList>
            <person name="Estrada-de los Santos P."/>
            <person name="Palmer M."/>
            <person name="Chavez-Ramirez B."/>
            <person name="Beukes C."/>
            <person name="Steenkamp E.T."/>
            <person name="Hirsch A.M."/>
            <person name="Manyaka P."/>
            <person name="Maluk M."/>
            <person name="Lafos M."/>
            <person name="Crook M."/>
            <person name="Gross E."/>
            <person name="Simon M.F."/>
            <person name="Bueno dos Reis Junior F."/>
            <person name="Poole P.S."/>
            <person name="Venter S.N."/>
            <person name="James E.K."/>
        </authorList>
    </citation>
    <scope>NUCLEOTIDE SEQUENCE [LARGE SCALE GENOMIC DNA]</scope>
    <source>
        <strain evidence="3 4">WSM 3937</strain>
    </source>
</reference>
<proteinExistence type="predicted"/>
<feature type="signal peptide" evidence="1">
    <location>
        <begin position="1"/>
        <end position="25"/>
    </location>
</feature>
<organism evidence="2 5">
    <name type="scientific">Paraburkholderia rhynchosiae</name>
    <dbReference type="NCBI Taxonomy" id="487049"/>
    <lineage>
        <taxon>Bacteria</taxon>
        <taxon>Pseudomonadati</taxon>
        <taxon>Pseudomonadota</taxon>
        <taxon>Betaproteobacteria</taxon>
        <taxon>Burkholderiales</taxon>
        <taxon>Burkholderiaceae</taxon>
        <taxon>Paraburkholderia</taxon>
    </lineage>
</organism>
<evidence type="ECO:0000313" key="5">
    <source>
        <dbReference type="Proteomes" id="UP000494205"/>
    </source>
</evidence>
<keyword evidence="1" id="KW-0732">Signal</keyword>
<dbReference type="InterPro" id="IPR025091">
    <property type="entry name" value="DUF4019"/>
</dbReference>
<dbReference type="Pfam" id="PF13211">
    <property type="entry name" value="DUF4019"/>
    <property type="match status" value="1"/>
</dbReference>
<evidence type="ECO:0000313" key="4">
    <source>
        <dbReference type="Proteomes" id="UP000235659"/>
    </source>
</evidence>
<evidence type="ECO:0008006" key="6">
    <source>
        <dbReference type="Google" id="ProtNLM"/>
    </source>
</evidence>
<reference evidence="2 5" key="2">
    <citation type="submission" date="2020-04" db="EMBL/GenBank/DDBJ databases">
        <authorList>
            <person name="De Canck E."/>
        </authorList>
    </citation>
    <scope>NUCLEOTIDE SEQUENCE [LARGE SCALE GENOMIC DNA]</scope>
    <source>
        <strain evidence="2 5">LMG 27174</strain>
    </source>
</reference>
<keyword evidence="4" id="KW-1185">Reference proteome</keyword>
<dbReference type="Proteomes" id="UP000494205">
    <property type="component" value="Unassembled WGS sequence"/>
</dbReference>
<dbReference type="EMBL" id="CADIJZ010000014">
    <property type="protein sequence ID" value="CAB3705312.1"/>
    <property type="molecule type" value="Genomic_DNA"/>
</dbReference>
<evidence type="ECO:0000256" key="1">
    <source>
        <dbReference type="SAM" id="SignalP"/>
    </source>
</evidence>
<dbReference type="Proteomes" id="UP000235659">
    <property type="component" value="Unassembled WGS sequence"/>
</dbReference>
<feature type="chain" id="PRO_5044384351" description="DUF4019 domain-containing protein" evidence="1">
    <location>
        <begin position="26"/>
        <end position="155"/>
    </location>
</feature>
<accession>A0A2N7WJ75</accession>
<dbReference type="RefSeq" id="WP_102633472.1">
    <property type="nucleotide sequence ID" value="NZ_CADIJZ010000014.1"/>
</dbReference>
<evidence type="ECO:0000313" key="2">
    <source>
        <dbReference type="EMBL" id="CAB3705312.1"/>
    </source>
</evidence>
<dbReference type="OrthoDB" id="8929305at2"/>
<gene>
    <name evidence="3" type="ORF">C0Z16_17975</name>
    <name evidence="2" type="ORF">LMG27174_03904</name>
</gene>
<evidence type="ECO:0000313" key="3">
    <source>
        <dbReference type="EMBL" id="PMS29467.1"/>
    </source>
</evidence>
<dbReference type="EMBL" id="PNXY01000012">
    <property type="protein sequence ID" value="PMS29467.1"/>
    <property type="molecule type" value="Genomic_DNA"/>
</dbReference>
<dbReference type="AlphaFoldDB" id="A0A2N7WJ75"/>
<sequence>MKSISSVYRLAATCMFTAFSILAHAAPAGASPDQLLQEATLVLQQIDASQYTALWQETVPFVRSAYTADSFAKGLTQSRQSLGTIDHRSWASITRLTYLHDKSVPDGVYANVDYATQLRDGRIVYEKVSFQLASDGRWLFTGYAPRQDQVAAMQP</sequence>
<protein>
    <recommendedName>
        <fullName evidence="6">DUF4019 domain-containing protein</fullName>
    </recommendedName>
</protein>